<comment type="caution">
    <text evidence="2">The sequence shown here is derived from an EMBL/GenBank/DDBJ whole genome shotgun (WGS) entry which is preliminary data.</text>
</comment>
<reference evidence="2 3" key="1">
    <citation type="submission" date="2018-04" db="EMBL/GenBank/DDBJ databases">
        <title>Novel Campyloabacter and Helicobacter Species and Strains.</title>
        <authorList>
            <person name="Mannion A.J."/>
            <person name="Shen Z."/>
            <person name="Fox J.G."/>
        </authorList>
    </citation>
    <scope>NUCLEOTIDE SEQUENCE [LARGE SCALE GENOMIC DNA]</scope>
    <source>
        <strain evidence="2 3">MIT 97-5075</strain>
    </source>
</reference>
<feature type="signal peptide" evidence="1">
    <location>
        <begin position="1"/>
        <end position="24"/>
    </location>
</feature>
<evidence type="ECO:0000313" key="3">
    <source>
        <dbReference type="Proteomes" id="UP000256424"/>
    </source>
</evidence>
<protein>
    <recommendedName>
        <fullName evidence="4">Outer membrane beta-barrel protein</fullName>
    </recommendedName>
</protein>
<accession>A0A3D8IZN4</accession>
<dbReference type="Proteomes" id="UP000256424">
    <property type="component" value="Unassembled WGS sequence"/>
</dbReference>
<dbReference type="AlphaFoldDB" id="A0A3D8IZN4"/>
<evidence type="ECO:0000313" key="2">
    <source>
        <dbReference type="EMBL" id="RDU70708.1"/>
    </source>
</evidence>
<dbReference type="RefSeq" id="WP_104762262.1">
    <property type="nucleotide sequence ID" value="NZ_FZPM01000003.1"/>
</dbReference>
<keyword evidence="1" id="KW-0732">Signal</keyword>
<keyword evidence="3" id="KW-1185">Reference proteome</keyword>
<evidence type="ECO:0008006" key="4">
    <source>
        <dbReference type="Google" id="ProtNLM"/>
    </source>
</evidence>
<organism evidence="2 3">
    <name type="scientific">Helicobacter aurati</name>
    <dbReference type="NCBI Taxonomy" id="137778"/>
    <lineage>
        <taxon>Bacteria</taxon>
        <taxon>Pseudomonadati</taxon>
        <taxon>Campylobacterota</taxon>
        <taxon>Epsilonproteobacteria</taxon>
        <taxon>Campylobacterales</taxon>
        <taxon>Helicobacteraceae</taxon>
        <taxon>Helicobacter</taxon>
    </lineage>
</organism>
<name>A0A3D8IZN4_9HELI</name>
<gene>
    <name evidence="2" type="ORF">CQA66_07670</name>
</gene>
<dbReference type="OrthoDB" id="5328656at2"/>
<dbReference type="EMBL" id="NXLW01000017">
    <property type="protein sequence ID" value="RDU70708.1"/>
    <property type="molecule type" value="Genomic_DNA"/>
</dbReference>
<proteinExistence type="predicted"/>
<sequence>MRNNICLITKSLLLSLLIYNPLFAEQPMNATESIPQTPKSISDLELAGSDSFDYDINNKLRKAKSNFTIGIGGNVSKINHESLGNYKVNVSVLLGYSQFIHKTFGFRMYGIFDYNVEKLYGAAGFDILWDFLQTEYFGLGLIAGSSVGYSKITALDGRDGVLSQFHAGVSMNFDSGKSRLEGLVRLPYHKLKTNDLSIDVGITYVIMYSYLF</sequence>
<feature type="chain" id="PRO_5017643402" description="Outer membrane beta-barrel protein" evidence="1">
    <location>
        <begin position="25"/>
        <end position="212"/>
    </location>
</feature>
<evidence type="ECO:0000256" key="1">
    <source>
        <dbReference type="SAM" id="SignalP"/>
    </source>
</evidence>